<accession>A0AAJ0CA00</accession>
<dbReference type="Gene3D" id="3.60.21.10">
    <property type="match status" value="1"/>
</dbReference>
<reference evidence="2" key="1">
    <citation type="submission" date="2023-06" db="EMBL/GenBank/DDBJ databases">
        <title>Genome-scale phylogeny and comparative genomics of the fungal order Sordariales.</title>
        <authorList>
            <consortium name="Lawrence Berkeley National Laboratory"/>
            <person name="Hensen N."/>
            <person name="Bonometti L."/>
            <person name="Westerberg I."/>
            <person name="Brannstrom I.O."/>
            <person name="Guillou S."/>
            <person name="Cros-Aarteil S."/>
            <person name="Calhoun S."/>
            <person name="Haridas S."/>
            <person name="Kuo A."/>
            <person name="Mondo S."/>
            <person name="Pangilinan J."/>
            <person name="Riley R."/>
            <person name="Labutti K."/>
            <person name="Andreopoulos B."/>
            <person name="Lipzen A."/>
            <person name="Chen C."/>
            <person name="Yanf M."/>
            <person name="Daum C."/>
            <person name="Ng V."/>
            <person name="Clum A."/>
            <person name="Steindorff A."/>
            <person name="Ohm R."/>
            <person name="Martin F."/>
            <person name="Silar P."/>
            <person name="Natvig D."/>
            <person name="Lalanne C."/>
            <person name="Gautier V."/>
            <person name="Ament-Velasquez S.L."/>
            <person name="Kruys A."/>
            <person name="Hutchinson M.I."/>
            <person name="Powell A.J."/>
            <person name="Barry K."/>
            <person name="Miller A.N."/>
            <person name="Grigoriev I.V."/>
            <person name="Debuchy R."/>
            <person name="Gladieux P."/>
            <person name="Thoren M.H."/>
            <person name="Johannesson H."/>
        </authorList>
    </citation>
    <scope>NUCLEOTIDE SEQUENCE</scope>
    <source>
        <strain evidence="2">8032-3</strain>
    </source>
</reference>
<dbReference type="SUPFAM" id="SSF56300">
    <property type="entry name" value="Metallo-dependent phosphatases"/>
    <property type="match status" value="1"/>
</dbReference>
<dbReference type="GO" id="GO:0016787">
    <property type="term" value="F:hydrolase activity"/>
    <property type="evidence" value="ECO:0007669"/>
    <property type="project" value="InterPro"/>
</dbReference>
<dbReference type="RefSeq" id="XP_060287577.1">
    <property type="nucleotide sequence ID" value="XM_060425796.1"/>
</dbReference>
<proteinExistence type="predicted"/>
<dbReference type="Pfam" id="PF00149">
    <property type="entry name" value="Metallophos"/>
    <property type="match status" value="1"/>
</dbReference>
<evidence type="ECO:0000313" key="3">
    <source>
        <dbReference type="Proteomes" id="UP001244011"/>
    </source>
</evidence>
<dbReference type="CDD" id="cd07379">
    <property type="entry name" value="MPP_239FB"/>
    <property type="match status" value="1"/>
</dbReference>
<gene>
    <name evidence="2" type="ORF">QBC33DRAFT_510888</name>
</gene>
<dbReference type="AlphaFoldDB" id="A0AAJ0CA00"/>
<dbReference type="Proteomes" id="UP001244011">
    <property type="component" value="Unassembled WGS sequence"/>
</dbReference>
<protein>
    <submittedName>
        <fullName evidence="2">Calcineurin-like phosphoesterase</fullName>
    </submittedName>
</protein>
<dbReference type="InterPro" id="IPR051693">
    <property type="entry name" value="UPF0046_metallophosphoest"/>
</dbReference>
<dbReference type="GeneID" id="85308983"/>
<name>A0AAJ0CA00_9PEZI</name>
<dbReference type="PANTHER" id="PTHR12905">
    <property type="entry name" value="METALLOPHOSPHOESTERASE"/>
    <property type="match status" value="1"/>
</dbReference>
<evidence type="ECO:0000259" key="1">
    <source>
        <dbReference type="Pfam" id="PF00149"/>
    </source>
</evidence>
<dbReference type="EMBL" id="MU838998">
    <property type="protein sequence ID" value="KAK1771364.1"/>
    <property type="molecule type" value="Genomic_DNA"/>
</dbReference>
<evidence type="ECO:0000313" key="2">
    <source>
        <dbReference type="EMBL" id="KAK1771364.1"/>
    </source>
</evidence>
<feature type="domain" description="Calcineurin-like phosphoesterase" evidence="1">
    <location>
        <begin position="57"/>
        <end position="235"/>
    </location>
</feature>
<sequence length="325" mass="36936">MGLLTWLGLRRTDVWERPTVVDEFLSSPLQSVIRRMFRAILFLRGRPFRPARDRRRIRVVCISDTHSRTVADVPDGDLLVHAGDLTDDGTADSIQRQVDWLDSLPHRHKVFVCGNHDSWFDPAARSAADRESGRAPDLKSLRYLQNESVTLEFEGGRRLNVYGAGDIPLCGGSDFAFQYARQSAPWAERIPVETDVLVTHTPPRYHMDLDIGCASLLQEIWRVKPKLHVFGHVHWGHGRESAYYDECQRAYESLMSRPKRGPLYDLVPNASWKEAFQVIYYGIHSILWKWLMLGPGSNNAGLLVNAAQMYGNTGKLGNRVTLVDL</sequence>
<organism evidence="2 3">
    <name type="scientific">Phialemonium atrogriseum</name>
    <dbReference type="NCBI Taxonomy" id="1093897"/>
    <lineage>
        <taxon>Eukaryota</taxon>
        <taxon>Fungi</taxon>
        <taxon>Dikarya</taxon>
        <taxon>Ascomycota</taxon>
        <taxon>Pezizomycotina</taxon>
        <taxon>Sordariomycetes</taxon>
        <taxon>Sordariomycetidae</taxon>
        <taxon>Cephalothecales</taxon>
        <taxon>Cephalothecaceae</taxon>
        <taxon>Phialemonium</taxon>
    </lineage>
</organism>
<comment type="caution">
    <text evidence="2">The sequence shown here is derived from an EMBL/GenBank/DDBJ whole genome shotgun (WGS) entry which is preliminary data.</text>
</comment>
<keyword evidence="3" id="KW-1185">Reference proteome</keyword>
<dbReference type="InterPro" id="IPR029052">
    <property type="entry name" value="Metallo-depent_PP-like"/>
</dbReference>
<dbReference type="PANTHER" id="PTHR12905:SF18">
    <property type="entry name" value="ESTER HYDROLASE, PUTATIVE (AFU_ORTHOLOGUE AFUA_4G03130)-RELATED"/>
    <property type="match status" value="1"/>
</dbReference>
<dbReference type="InterPro" id="IPR004843">
    <property type="entry name" value="Calcineurin-like_PHP"/>
</dbReference>